<feature type="disulfide bond" evidence="1">
    <location>
        <begin position="87"/>
        <end position="96"/>
    </location>
</feature>
<comment type="caution">
    <text evidence="4">The sequence shown here is derived from an EMBL/GenBank/DDBJ whole genome shotgun (WGS) entry which is preliminary data.</text>
</comment>
<keyword evidence="5" id="KW-1185">Reference proteome</keyword>
<dbReference type="EMBL" id="WIXE01021093">
    <property type="protein sequence ID" value="KAK5968731.1"/>
    <property type="molecule type" value="Genomic_DNA"/>
</dbReference>
<dbReference type="PROSITE" id="PS01186">
    <property type="entry name" value="EGF_2"/>
    <property type="match status" value="1"/>
</dbReference>
<dbReference type="InterPro" id="IPR000742">
    <property type="entry name" value="EGF"/>
</dbReference>
<reference evidence="4 5" key="1">
    <citation type="submission" date="2019-10" db="EMBL/GenBank/DDBJ databases">
        <title>Assembly and Annotation for the nematode Trichostrongylus colubriformis.</title>
        <authorList>
            <person name="Martin J."/>
        </authorList>
    </citation>
    <scope>NUCLEOTIDE SEQUENCE [LARGE SCALE GENOMIC DNA]</scope>
    <source>
        <strain evidence="4">G859</strain>
        <tissue evidence="4">Whole worm</tissue>
    </source>
</reference>
<comment type="caution">
    <text evidence="1">Lacks conserved residue(s) required for the propagation of feature annotation.</text>
</comment>
<dbReference type="PANTHER" id="PTHR47324:SF1">
    <property type="entry name" value="EGF-LIKE DOMAIN-CONTAINING PROTEIN-RELATED"/>
    <property type="match status" value="1"/>
</dbReference>
<gene>
    <name evidence="4" type="ORF">GCK32_014282</name>
</gene>
<protein>
    <recommendedName>
        <fullName evidence="3">EGF-like domain-containing protein</fullName>
    </recommendedName>
</protein>
<feature type="domain" description="EGF-like" evidence="3">
    <location>
        <begin position="61"/>
        <end position="97"/>
    </location>
</feature>
<dbReference type="PROSITE" id="PS00022">
    <property type="entry name" value="EGF_1"/>
    <property type="match status" value="1"/>
</dbReference>
<dbReference type="Proteomes" id="UP001331761">
    <property type="component" value="Unassembled WGS sequence"/>
</dbReference>
<keyword evidence="1" id="KW-0245">EGF-like domain</keyword>
<evidence type="ECO:0000259" key="3">
    <source>
        <dbReference type="PROSITE" id="PS50026"/>
    </source>
</evidence>
<sequence length="365" mass="40236">MGKKRIYFHLLIFCAVSTVSCHIYSSGALEYLDNAFATGPFSCAHDGYEKDDGCICKSHFTSSSCTQRVCMNEGIRRSPSGDQGCKCPPGFLGTSCEPVQCIPGDSHSFYEEVEKQSIYVLVTYNTFMNKTIQTNKDDPILAVCQAVQNLTIAKRFWSLNAQIIEIRKTSDVEECVDDAKSWCDPPAVCDPGVLTVSDINAIIDQSEANSQVLIITNSALDEYNIDDTIRKAISRRVKVHVIAFAPEIPIFTKDFNTLPGYTALRSIADATFGFFITPYAGSSNALMGTTTASEAILQIFDFISNNVAAVAVRPAITAQEIRSTVGRDKYYISFRSLGSEPQNITFLTEPTGLTWELDTGFWKLL</sequence>
<organism evidence="4 5">
    <name type="scientific">Trichostrongylus colubriformis</name>
    <name type="common">Black scour worm</name>
    <dbReference type="NCBI Taxonomy" id="6319"/>
    <lineage>
        <taxon>Eukaryota</taxon>
        <taxon>Metazoa</taxon>
        <taxon>Ecdysozoa</taxon>
        <taxon>Nematoda</taxon>
        <taxon>Chromadorea</taxon>
        <taxon>Rhabditida</taxon>
        <taxon>Rhabditina</taxon>
        <taxon>Rhabditomorpha</taxon>
        <taxon>Strongyloidea</taxon>
        <taxon>Trichostrongylidae</taxon>
        <taxon>Trichostrongylus</taxon>
    </lineage>
</organism>
<evidence type="ECO:0000313" key="4">
    <source>
        <dbReference type="EMBL" id="KAK5968731.1"/>
    </source>
</evidence>
<keyword evidence="2" id="KW-0732">Signal</keyword>
<proteinExistence type="predicted"/>
<name>A0AAN8ID44_TRICO</name>
<dbReference type="PANTHER" id="PTHR47324">
    <property type="entry name" value="PROTEIN IRG-7-RELATED"/>
    <property type="match status" value="1"/>
</dbReference>
<dbReference type="AlphaFoldDB" id="A0AAN8ID44"/>
<accession>A0AAN8ID44</accession>
<dbReference type="Gene3D" id="2.10.25.10">
    <property type="entry name" value="Laminin"/>
    <property type="match status" value="1"/>
</dbReference>
<dbReference type="InterPro" id="IPR053295">
    <property type="entry name" value="Innate_immunity_reg"/>
</dbReference>
<dbReference type="PROSITE" id="PS51257">
    <property type="entry name" value="PROKAR_LIPOPROTEIN"/>
    <property type="match status" value="1"/>
</dbReference>
<evidence type="ECO:0000313" key="5">
    <source>
        <dbReference type="Proteomes" id="UP001331761"/>
    </source>
</evidence>
<keyword evidence="1" id="KW-1015">Disulfide bond</keyword>
<evidence type="ECO:0000256" key="2">
    <source>
        <dbReference type="SAM" id="SignalP"/>
    </source>
</evidence>
<feature type="signal peptide" evidence="2">
    <location>
        <begin position="1"/>
        <end position="21"/>
    </location>
</feature>
<dbReference type="PROSITE" id="PS50026">
    <property type="entry name" value="EGF_3"/>
    <property type="match status" value="1"/>
</dbReference>
<feature type="chain" id="PRO_5042980024" description="EGF-like domain-containing protein" evidence="2">
    <location>
        <begin position="22"/>
        <end position="365"/>
    </location>
</feature>
<dbReference type="SUPFAM" id="SSF57196">
    <property type="entry name" value="EGF/Laminin"/>
    <property type="match status" value="1"/>
</dbReference>
<evidence type="ECO:0000256" key="1">
    <source>
        <dbReference type="PROSITE-ProRule" id="PRU00076"/>
    </source>
</evidence>
<feature type="non-terminal residue" evidence="4">
    <location>
        <position position="365"/>
    </location>
</feature>